<comment type="caution">
    <text evidence="1">The sequence shown here is derived from an EMBL/GenBank/DDBJ whole genome shotgun (WGS) entry which is preliminary data.</text>
</comment>
<reference evidence="1" key="1">
    <citation type="journal article" date="2014" name="Front. Microbiol.">
        <title>High frequency of phylogenetically diverse reductive dehalogenase-homologous genes in deep subseafloor sedimentary metagenomes.</title>
        <authorList>
            <person name="Kawai M."/>
            <person name="Futagami T."/>
            <person name="Toyoda A."/>
            <person name="Takaki Y."/>
            <person name="Nishi S."/>
            <person name="Hori S."/>
            <person name="Arai W."/>
            <person name="Tsubouchi T."/>
            <person name="Morono Y."/>
            <person name="Uchiyama I."/>
            <person name="Ito T."/>
            <person name="Fujiyama A."/>
            <person name="Inagaki F."/>
            <person name="Takami H."/>
        </authorList>
    </citation>
    <scope>NUCLEOTIDE SEQUENCE</scope>
    <source>
        <strain evidence="1">Expedition CK06-06</strain>
    </source>
</reference>
<proteinExistence type="predicted"/>
<protein>
    <submittedName>
        <fullName evidence="1">Uncharacterized protein</fullName>
    </submittedName>
</protein>
<accession>X1DHY8</accession>
<dbReference type="EMBL" id="BART01020552">
    <property type="protein sequence ID" value="GAH04644.1"/>
    <property type="molecule type" value="Genomic_DNA"/>
</dbReference>
<gene>
    <name evidence="1" type="ORF">S01H4_38155</name>
</gene>
<sequence>LTMNNENGKTRVVLRANNHSARLGLSDENGSPRAGLIVDKDAPRLPLSDEKGKVIWEASR</sequence>
<evidence type="ECO:0000313" key="1">
    <source>
        <dbReference type="EMBL" id="GAH04644.1"/>
    </source>
</evidence>
<organism evidence="1">
    <name type="scientific">marine sediment metagenome</name>
    <dbReference type="NCBI Taxonomy" id="412755"/>
    <lineage>
        <taxon>unclassified sequences</taxon>
        <taxon>metagenomes</taxon>
        <taxon>ecological metagenomes</taxon>
    </lineage>
</organism>
<name>X1DHY8_9ZZZZ</name>
<dbReference type="AlphaFoldDB" id="X1DHY8"/>
<feature type="non-terminal residue" evidence="1">
    <location>
        <position position="1"/>
    </location>
</feature>